<reference evidence="1" key="1">
    <citation type="submission" date="2022-07" db="EMBL/GenBank/DDBJ databases">
        <title>Phylogenomic reconstructions and comparative analyses of Kickxellomycotina fungi.</title>
        <authorList>
            <person name="Reynolds N.K."/>
            <person name="Stajich J.E."/>
            <person name="Barry K."/>
            <person name="Grigoriev I.V."/>
            <person name="Crous P."/>
            <person name="Smith M.E."/>
        </authorList>
    </citation>
    <scope>NUCLEOTIDE SEQUENCE</scope>
    <source>
        <strain evidence="1">BCRC 34780</strain>
    </source>
</reference>
<dbReference type="Proteomes" id="UP001140087">
    <property type="component" value="Unassembled WGS sequence"/>
</dbReference>
<feature type="non-terminal residue" evidence="1">
    <location>
        <position position="1"/>
    </location>
</feature>
<keyword evidence="2" id="KW-1185">Reference proteome</keyword>
<gene>
    <name evidence="1" type="ORF">H4R21_005308</name>
</gene>
<protein>
    <submittedName>
        <fullName evidence="1">Uncharacterized protein</fullName>
    </submittedName>
</protein>
<evidence type="ECO:0000313" key="2">
    <source>
        <dbReference type="Proteomes" id="UP001140087"/>
    </source>
</evidence>
<accession>A0ACC1KTQ5</accession>
<name>A0ACC1KTQ5_9FUNG</name>
<evidence type="ECO:0000313" key="1">
    <source>
        <dbReference type="EMBL" id="KAJ2794927.1"/>
    </source>
</evidence>
<organism evidence="1 2">
    <name type="scientific">Coemansia helicoidea</name>
    <dbReference type="NCBI Taxonomy" id="1286919"/>
    <lineage>
        <taxon>Eukaryota</taxon>
        <taxon>Fungi</taxon>
        <taxon>Fungi incertae sedis</taxon>
        <taxon>Zoopagomycota</taxon>
        <taxon>Kickxellomycotina</taxon>
        <taxon>Kickxellomycetes</taxon>
        <taxon>Kickxellales</taxon>
        <taxon>Kickxellaceae</taxon>
        <taxon>Coemansia</taxon>
    </lineage>
</organism>
<dbReference type="EMBL" id="JANBUN010002334">
    <property type="protein sequence ID" value="KAJ2794927.1"/>
    <property type="molecule type" value="Genomic_DNA"/>
</dbReference>
<comment type="caution">
    <text evidence="1">The sequence shown here is derived from an EMBL/GenBank/DDBJ whole genome shotgun (WGS) entry which is preliminary data.</text>
</comment>
<feature type="non-terminal residue" evidence="1">
    <location>
        <position position="432"/>
    </location>
</feature>
<proteinExistence type="predicted"/>
<sequence length="432" mass="47884">SLALVPLTNDYLLPGVSISKPRWSADEEDDLVRVISQEFPSECSGTQFDWGAISKAIGSRNAHAIRAKYRYRFAYRAAGNREQGGPGGDGATAGGRSAKAPKCIRWSSEEDDALQTAVAMYGVANWPLVADFVGTRTRVQCSYRWKKIHTPISGMRMPQHHWARAPNTGSPIDKLSKLGGRSVLPDRKLIIQSILAQQRREALQEEARQGLPATDSSQTGPERSVVVGRAIAAPYSAEEDARIVRLVRLLGTQWILVAQLLNEANENEGVRTRATSTSGPALVMQRRLPRNVMARYTYLVRQQHVAPPPPAAPHKRQRRTDRRALRLWTPEEDRQLERAVNTVARGDKGNILWADVAQLIQGAGRTSLMCRNRWTEMIGSHLSHAPFTLAEDTQLWPFVVGPGDGNRVELHTPTGRRRNAMTARYSNGGSNV</sequence>